<keyword evidence="2" id="KW-1185">Reference proteome</keyword>
<protein>
    <submittedName>
        <fullName evidence="1">Uncharacterized protein</fullName>
    </submittedName>
</protein>
<dbReference type="EMBL" id="CAKOGL010000016">
    <property type="protein sequence ID" value="CAH2095786.1"/>
    <property type="molecule type" value="Genomic_DNA"/>
</dbReference>
<gene>
    <name evidence="1" type="ORF">EEDITHA_LOCUS11202</name>
</gene>
<proteinExistence type="predicted"/>
<comment type="caution">
    <text evidence="1">The sequence shown here is derived from an EMBL/GenBank/DDBJ whole genome shotgun (WGS) entry which is preliminary data.</text>
</comment>
<organism evidence="1 2">
    <name type="scientific">Euphydryas editha</name>
    <name type="common">Edith's checkerspot</name>
    <dbReference type="NCBI Taxonomy" id="104508"/>
    <lineage>
        <taxon>Eukaryota</taxon>
        <taxon>Metazoa</taxon>
        <taxon>Ecdysozoa</taxon>
        <taxon>Arthropoda</taxon>
        <taxon>Hexapoda</taxon>
        <taxon>Insecta</taxon>
        <taxon>Pterygota</taxon>
        <taxon>Neoptera</taxon>
        <taxon>Endopterygota</taxon>
        <taxon>Lepidoptera</taxon>
        <taxon>Glossata</taxon>
        <taxon>Ditrysia</taxon>
        <taxon>Papilionoidea</taxon>
        <taxon>Nymphalidae</taxon>
        <taxon>Nymphalinae</taxon>
        <taxon>Euphydryas</taxon>
    </lineage>
</organism>
<dbReference type="AlphaFoldDB" id="A0AAU9U9R9"/>
<sequence>MAENNGEAGEAVGQFYFDGTYTFNGEGKTYSLVKWAQDFDDNADVFSWTEWRKLVIARRSLCGTVGLWVKTEKVFKSYKGFNGNKKGS</sequence>
<dbReference type="Proteomes" id="UP001153954">
    <property type="component" value="Unassembled WGS sequence"/>
</dbReference>
<accession>A0AAU9U9R9</accession>
<evidence type="ECO:0000313" key="2">
    <source>
        <dbReference type="Proteomes" id="UP001153954"/>
    </source>
</evidence>
<evidence type="ECO:0000313" key="1">
    <source>
        <dbReference type="EMBL" id="CAH2095786.1"/>
    </source>
</evidence>
<reference evidence="1" key="1">
    <citation type="submission" date="2022-03" db="EMBL/GenBank/DDBJ databases">
        <authorList>
            <person name="Tunstrom K."/>
        </authorList>
    </citation>
    <scope>NUCLEOTIDE SEQUENCE</scope>
</reference>
<name>A0AAU9U9R9_EUPED</name>